<name>A0AC34G4Q6_9BILA</name>
<sequence>MKKIYLFFLLIFTIKFVGSVEYHGNRKHWTLEKDGKTYVALHVLKEETESFNLTFPKQKALTDLLSGIKLHSLSKCKDTTNTLNFTLKIADLYDIHGKITVLTGSRTVAYLYEKCNGDERPDDYASPPINVNPAALEDRSRFCFQGVAAPFRAYEKDNTKYVLELHASGGIGCQVFMELPSYMEVEDFTLPDAPRLVLNESFAENNETFWWKSENDQMLPSAVTFDGSGNVQINISKSTKENPYFFRIGQNQPLPSLQFQFDAQCINYKFEMFLNLQDSPEYKIQIQVIANGLNVSTKNGIWHEIKDPSFSPILVFGQKKVYAKVASPLSIKEFETCDFKTSPDVAADQFVLQLARDKSSAGGECVKGQIIISKNDFAAGIEVLIDRAKMEKNTTENKTIAILPTNTTPGTSAAGMEWWWFLIMGG</sequence>
<reference evidence="2" key="1">
    <citation type="submission" date="2022-11" db="UniProtKB">
        <authorList>
            <consortium name="WormBaseParasite"/>
        </authorList>
    </citation>
    <scope>IDENTIFICATION</scope>
</reference>
<protein>
    <submittedName>
        <fullName evidence="2">Uncharacterized protein</fullName>
    </submittedName>
</protein>
<proteinExistence type="predicted"/>
<organism evidence="1 2">
    <name type="scientific">Panagrolaimus sp. ES5</name>
    <dbReference type="NCBI Taxonomy" id="591445"/>
    <lineage>
        <taxon>Eukaryota</taxon>
        <taxon>Metazoa</taxon>
        <taxon>Ecdysozoa</taxon>
        <taxon>Nematoda</taxon>
        <taxon>Chromadorea</taxon>
        <taxon>Rhabditida</taxon>
        <taxon>Tylenchina</taxon>
        <taxon>Panagrolaimomorpha</taxon>
        <taxon>Panagrolaimoidea</taxon>
        <taxon>Panagrolaimidae</taxon>
        <taxon>Panagrolaimus</taxon>
    </lineage>
</organism>
<evidence type="ECO:0000313" key="1">
    <source>
        <dbReference type="Proteomes" id="UP000887579"/>
    </source>
</evidence>
<evidence type="ECO:0000313" key="2">
    <source>
        <dbReference type="WBParaSite" id="ES5_v2.g24460.t1"/>
    </source>
</evidence>
<dbReference type="WBParaSite" id="ES5_v2.g24460.t1">
    <property type="protein sequence ID" value="ES5_v2.g24460.t1"/>
    <property type="gene ID" value="ES5_v2.g24460"/>
</dbReference>
<accession>A0AC34G4Q6</accession>
<dbReference type="Proteomes" id="UP000887579">
    <property type="component" value="Unplaced"/>
</dbReference>